<dbReference type="EMBL" id="RWJN01000031">
    <property type="protein sequence ID" value="TCD69897.1"/>
    <property type="molecule type" value="Genomic_DNA"/>
</dbReference>
<evidence type="ECO:0000256" key="1">
    <source>
        <dbReference type="ARBA" id="ARBA00004606"/>
    </source>
</evidence>
<evidence type="ECO:0000256" key="8">
    <source>
        <dbReference type="ARBA" id="ARBA00023316"/>
    </source>
</evidence>
<dbReference type="Pfam" id="PF03935">
    <property type="entry name" value="SKN1_KRE6_Sbg1"/>
    <property type="match status" value="1"/>
</dbReference>
<evidence type="ECO:0000313" key="12">
    <source>
        <dbReference type="EMBL" id="TCD69897.1"/>
    </source>
</evidence>
<gene>
    <name evidence="12" type="ORF">EIP91_005721</name>
</gene>
<keyword evidence="5 10" id="KW-1133">Transmembrane helix</keyword>
<accession>A0A4V2MXF2</accession>
<dbReference type="STRING" id="92696.A0A4V2MXF2"/>
<dbReference type="GO" id="GO:0005886">
    <property type="term" value="C:plasma membrane"/>
    <property type="evidence" value="ECO:0007669"/>
    <property type="project" value="TreeGrafter"/>
</dbReference>
<name>A0A4V2MXF2_9APHY</name>
<dbReference type="InterPro" id="IPR000757">
    <property type="entry name" value="Beta-glucanase-like"/>
</dbReference>
<feature type="region of interest" description="Disordered" evidence="9">
    <location>
        <begin position="1"/>
        <end position="123"/>
    </location>
</feature>
<evidence type="ECO:0000256" key="4">
    <source>
        <dbReference type="ARBA" id="ARBA00022968"/>
    </source>
</evidence>
<comment type="caution">
    <text evidence="12">The sequence shown here is derived from an EMBL/GenBank/DDBJ whole genome shotgun (WGS) entry which is preliminary data.</text>
</comment>
<dbReference type="FunFam" id="2.60.120.200:FF:000259">
    <property type="entry name" value="Chromosome 9, whole genome shotgun sequence"/>
    <property type="match status" value="1"/>
</dbReference>
<dbReference type="Gene3D" id="2.60.120.200">
    <property type="match status" value="2"/>
</dbReference>
<sequence length="625" mass="68068">MTSLGPNAQKRYYQQASPQGSTTHLLSPNSASSTGNYSPVNSSPVSPGAQSVQAALSQTPRSVRNMASDASIGESRYASSKSIPPSISDKFSLSPDPSSWGANLLNDKPEQDDFLHNPDPRRDRSFDHGGSIFTRRGIANLGCVILLIVGLVALFAGYPIISHFLKSTQSSEGGFNLGGINGTGQVPNMAGNWGLIDVETPHDVLTKPDYVNGKDWQLVFSDEFNQDGRSFYPGDDPYWEAVDLHYWATNNMEWYDPAAITTRNGSLEITLERKETHDLHFQGGMMSTWNKFCFTGGLIEASVVLPGVNNIVGLWPALWTMGNLGRAGYGASLEGMWPYTYDSCDVGTVKNQTLNGLPVAATINGDKQADGALSYLQGQRLSRCTCAGESHPGPMHSDGTFVGRSAPEIDVFEAQVTGDPLTGQVSQSGQWAPFNNEYTWDNTTANLIIPDPTISAINGYKGGAFQQASSVVTETDQTAYEGNGGSYSTYGFQYLPGFDGAYITWIANGKVAWTLKQEGMAADTVVEIGPRPVPQEPMYIIMNLGMSTNFGEVDLEHLPFPVTMKVDYIRVYQDPDNINYGCDPVDFPTQAYINQYIDAYTNPNLTTWVDDYKQVVPKNSFLGQC</sequence>
<dbReference type="PROSITE" id="PS51762">
    <property type="entry name" value="GH16_2"/>
    <property type="match status" value="1"/>
</dbReference>
<organism evidence="12 13">
    <name type="scientific">Steccherinum ochraceum</name>
    <dbReference type="NCBI Taxonomy" id="92696"/>
    <lineage>
        <taxon>Eukaryota</taxon>
        <taxon>Fungi</taxon>
        <taxon>Dikarya</taxon>
        <taxon>Basidiomycota</taxon>
        <taxon>Agaricomycotina</taxon>
        <taxon>Agaricomycetes</taxon>
        <taxon>Polyporales</taxon>
        <taxon>Steccherinaceae</taxon>
        <taxon>Steccherinum</taxon>
    </lineage>
</organism>
<feature type="domain" description="GH16" evidence="11">
    <location>
        <begin position="191"/>
        <end position="577"/>
    </location>
</feature>
<feature type="compositionally biased region" description="Low complexity" evidence="9">
    <location>
        <begin position="79"/>
        <end position="92"/>
    </location>
</feature>
<keyword evidence="6 10" id="KW-0472">Membrane</keyword>
<feature type="compositionally biased region" description="Polar residues" evidence="9">
    <location>
        <begin position="48"/>
        <end position="62"/>
    </location>
</feature>
<dbReference type="Proteomes" id="UP000292702">
    <property type="component" value="Unassembled WGS sequence"/>
</dbReference>
<evidence type="ECO:0000256" key="2">
    <source>
        <dbReference type="ARBA" id="ARBA00010962"/>
    </source>
</evidence>
<dbReference type="GO" id="GO:0015926">
    <property type="term" value="F:glucosidase activity"/>
    <property type="evidence" value="ECO:0007669"/>
    <property type="project" value="TreeGrafter"/>
</dbReference>
<comment type="similarity">
    <text evidence="2">Belongs to the SKN1/KRE6 family.</text>
</comment>
<keyword evidence="13" id="KW-1185">Reference proteome</keyword>
<evidence type="ECO:0000313" key="13">
    <source>
        <dbReference type="Proteomes" id="UP000292702"/>
    </source>
</evidence>
<dbReference type="AlphaFoldDB" id="A0A4V2MXF2"/>
<feature type="compositionally biased region" description="Basic and acidic residues" evidence="9">
    <location>
        <begin position="107"/>
        <end position="123"/>
    </location>
</feature>
<evidence type="ECO:0000256" key="9">
    <source>
        <dbReference type="SAM" id="MobiDB-lite"/>
    </source>
</evidence>
<feature type="compositionally biased region" description="Low complexity" evidence="9">
    <location>
        <begin position="38"/>
        <end position="47"/>
    </location>
</feature>
<keyword evidence="8" id="KW-0961">Cell wall biogenesis/degradation</keyword>
<dbReference type="CDD" id="cd02180">
    <property type="entry name" value="GH16_fungal_KRE6_glucanase"/>
    <property type="match status" value="1"/>
</dbReference>
<feature type="transmembrane region" description="Helical" evidence="10">
    <location>
        <begin position="138"/>
        <end position="161"/>
    </location>
</feature>
<dbReference type="InterPro" id="IPR005629">
    <property type="entry name" value="Skn1/Kre6/Sbg1"/>
</dbReference>
<evidence type="ECO:0000256" key="6">
    <source>
        <dbReference type="ARBA" id="ARBA00023136"/>
    </source>
</evidence>
<evidence type="ECO:0000256" key="3">
    <source>
        <dbReference type="ARBA" id="ARBA00022692"/>
    </source>
</evidence>
<dbReference type="PANTHER" id="PTHR31361:SF1">
    <property type="entry name" value="BETA-GLUCAN SYNTHESIS-ASSOCIATED PROTEIN KRE6-RELATED"/>
    <property type="match status" value="1"/>
</dbReference>
<dbReference type="GO" id="GO:0006078">
    <property type="term" value="P:(1-&gt;6)-beta-D-glucan biosynthetic process"/>
    <property type="evidence" value="ECO:0007669"/>
    <property type="project" value="TreeGrafter"/>
</dbReference>
<evidence type="ECO:0000256" key="5">
    <source>
        <dbReference type="ARBA" id="ARBA00022989"/>
    </source>
</evidence>
<comment type="subcellular location">
    <subcellularLocation>
        <location evidence="1">Membrane</location>
        <topology evidence="1">Single-pass type II membrane protein</topology>
    </subcellularLocation>
</comment>
<proteinExistence type="inferred from homology"/>
<evidence type="ECO:0000256" key="10">
    <source>
        <dbReference type="SAM" id="Phobius"/>
    </source>
</evidence>
<dbReference type="FunFam" id="2.60.120.200:FF:000135">
    <property type="entry name" value="Related to KRE6-glucan synthase subunit"/>
    <property type="match status" value="1"/>
</dbReference>
<dbReference type="OrthoDB" id="412647at2759"/>
<keyword evidence="4" id="KW-0735">Signal-anchor</keyword>
<protein>
    <recommendedName>
        <fullName evidence="11">GH16 domain-containing protein</fullName>
    </recommendedName>
</protein>
<keyword evidence="3 10" id="KW-0812">Transmembrane</keyword>
<evidence type="ECO:0000256" key="7">
    <source>
        <dbReference type="ARBA" id="ARBA00023180"/>
    </source>
</evidence>
<dbReference type="InterPro" id="IPR013320">
    <property type="entry name" value="ConA-like_dom_sf"/>
</dbReference>
<dbReference type="GO" id="GO:0005789">
    <property type="term" value="C:endoplasmic reticulum membrane"/>
    <property type="evidence" value="ECO:0007669"/>
    <property type="project" value="TreeGrafter"/>
</dbReference>
<dbReference type="SUPFAM" id="SSF49899">
    <property type="entry name" value="Concanavalin A-like lectins/glucanases"/>
    <property type="match status" value="1"/>
</dbReference>
<keyword evidence="7" id="KW-0325">Glycoprotein</keyword>
<dbReference type="PANTHER" id="PTHR31361">
    <property type="entry name" value="BETA-GLUCAN SYNTHESIS-ASSOCIATED PROTEIN KRE6-RELATED"/>
    <property type="match status" value="1"/>
</dbReference>
<reference evidence="12 13" key="1">
    <citation type="submission" date="2018-11" db="EMBL/GenBank/DDBJ databases">
        <title>Genome assembly of Steccherinum ochraceum LE-BIN_3174, the white-rot fungus of the Steccherinaceae family (The Residual Polyporoid clade, Polyporales, Basidiomycota).</title>
        <authorList>
            <person name="Fedorova T.V."/>
            <person name="Glazunova O.A."/>
            <person name="Landesman E.O."/>
            <person name="Moiseenko K.V."/>
            <person name="Psurtseva N.V."/>
            <person name="Savinova O.S."/>
            <person name="Shakhova N.V."/>
            <person name="Tyazhelova T.V."/>
            <person name="Vasina D.V."/>
        </authorList>
    </citation>
    <scope>NUCLEOTIDE SEQUENCE [LARGE SCALE GENOMIC DNA]</scope>
    <source>
        <strain evidence="12 13">LE-BIN_3174</strain>
    </source>
</reference>
<feature type="compositionally biased region" description="Polar residues" evidence="9">
    <location>
        <begin position="1"/>
        <end position="37"/>
    </location>
</feature>
<dbReference type="GO" id="GO:0031505">
    <property type="term" value="P:fungal-type cell wall organization"/>
    <property type="evidence" value="ECO:0007669"/>
    <property type="project" value="TreeGrafter"/>
</dbReference>
<evidence type="ECO:0000259" key="11">
    <source>
        <dbReference type="PROSITE" id="PS51762"/>
    </source>
</evidence>